<feature type="compositionally biased region" description="Polar residues" evidence="1">
    <location>
        <begin position="36"/>
        <end position="57"/>
    </location>
</feature>
<reference evidence="3 4" key="1">
    <citation type="submission" date="2020-04" db="EMBL/GenBank/DDBJ databases">
        <authorList>
            <person name="Wallbank WR R."/>
            <person name="Pardo Diaz C."/>
            <person name="Kozak K."/>
            <person name="Martin S."/>
            <person name="Jiggins C."/>
            <person name="Moest M."/>
            <person name="Warren A I."/>
            <person name="Byers J.R.P. K."/>
            <person name="Montejo-Kovacevich G."/>
            <person name="Yen C E."/>
        </authorList>
    </citation>
    <scope>NUCLEOTIDE SEQUENCE [LARGE SCALE GENOMIC DNA]</scope>
</reference>
<feature type="region of interest" description="Disordered" evidence="1">
    <location>
        <begin position="25"/>
        <end position="57"/>
    </location>
</feature>
<comment type="caution">
    <text evidence="3">The sequence shown here is derived from an EMBL/GenBank/DDBJ whole genome shotgun (WGS) entry which is preliminary data.</text>
</comment>
<keyword evidence="2" id="KW-0732">Signal</keyword>
<keyword evidence="4" id="KW-1185">Reference proteome</keyword>
<sequence length="196" mass="21478">MGILMFLRITVLSFINFGRDNADSPEAHGRPDAGGATSTVSPVDVVNSSEVSPDDSQSAELYGQYEDEINGFINAMSLAIDDFMLPIMSDLTEDRRDQVKVTAINGFFGFFNYIMLMYKNADNGTNFLNDDQNFSLDGNDITVEFEALEPLDEDSVLIPTTTTSKIETTAEAEVKPAVDPIPDVETNPKSTKGKIE</sequence>
<accession>A0A8S0ZRE4</accession>
<feature type="chain" id="PRO_5035719853" evidence="2">
    <location>
        <begin position="23"/>
        <end position="196"/>
    </location>
</feature>
<evidence type="ECO:0000313" key="3">
    <source>
        <dbReference type="EMBL" id="CAB3235903.1"/>
    </source>
</evidence>
<feature type="region of interest" description="Disordered" evidence="1">
    <location>
        <begin position="176"/>
        <end position="196"/>
    </location>
</feature>
<gene>
    <name evidence="3" type="ORF">APLA_LOCUS6346</name>
</gene>
<protein>
    <submittedName>
        <fullName evidence="3">Uncharacterized protein</fullName>
    </submittedName>
</protein>
<dbReference type="AlphaFoldDB" id="A0A8S0ZRE4"/>
<organism evidence="3 4">
    <name type="scientific">Arctia plantaginis</name>
    <name type="common">Wood tiger moth</name>
    <name type="synonym">Phalaena plantaginis</name>
    <dbReference type="NCBI Taxonomy" id="874455"/>
    <lineage>
        <taxon>Eukaryota</taxon>
        <taxon>Metazoa</taxon>
        <taxon>Ecdysozoa</taxon>
        <taxon>Arthropoda</taxon>
        <taxon>Hexapoda</taxon>
        <taxon>Insecta</taxon>
        <taxon>Pterygota</taxon>
        <taxon>Neoptera</taxon>
        <taxon>Endopterygota</taxon>
        <taxon>Lepidoptera</taxon>
        <taxon>Glossata</taxon>
        <taxon>Ditrysia</taxon>
        <taxon>Noctuoidea</taxon>
        <taxon>Erebidae</taxon>
        <taxon>Arctiinae</taxon>
        <taxon>Arctia</taxon>
    </lineage>
</organism>
<evidence type="ECO:0000313" key="4">
    <source>
        <dbReference type="Proteomes" id="UP000494106"/>
    </source>
</evidence>
<feature type="signal peptide" evidence="2">
    <location>
        <begin position="1"/>
        <end position="22"/>
    </location>
</feature>
<evidence type="ECO:0000256" key="1">
    <source>
        <dbReference type="SAM" id="MobiDB-lite"/>
    </source>
</evidence>
<dbReference type="Proteomes" id="UP000494106">
    <property type="component" value="Unassembled WGS sequence"/>
</dbReference>
<proteinExistence type="predicted"/>
<dbReference type="OrthoDB" id="6878635at2759"/>
<evidence type="ECO:0000256" key="2">
    <source>
        <dbReference type="SAM" id="SignalP"/>
    </source>
</evidence>
<dbReference type="EMBL" id="CADEBC010000485">
    <property type="protein sequence ID" value="CAB3235903.1"/>
    <property type="molecule type" value="Genomic_DNA"/>
</dbReference>
<name>A0A8S0ZRE4_ARCPL</name>